<accession>A0A6C0JZQ9</accession>
<dbReference type="EMBL" id="MN740754">
    <property type="protein sequence ID" value="QHU10381.1"/>
    <property type="molecule type" value="Genomic_DNA"/>
</dbReference>
<name>A0A6C0JZQ9_9ZZZZ</name>
<protein>
    <submittedName>
        <fullName evidence="1">Uncharacterized protein</fullName>
    </submittedName>
</protein>
<proteinExistence type="predicted"/>
<dbReference type="AlphaFoldDB" id="A0A6C0JZQ9"/>
<organism evidence="1">
    <name type="scientific">viral metagenome</name>
    <dbReference type="NCBI Taxonomy" id="1070528"/>
    <lineage>
        <taxon>unclassified sequences</taxon>
        <taxon>metagenomes</taxon>
        <taxon>organismal metagenomes</taxon>
    </lineage>
</organism>
<evidence type="ECO:0000313" key="1">
    <source>
        <dbReference type="EMBL" id="QHU10381.1"/>
    </source>
</evidence>
<reference evidence="1" key="1">
    <citation type="journal article" date="2020" name="Nature">
        <title>Giant virus diversity and host interactions through global metagenomics.</title>
        <authorList>
            <person name="Schulz F."/>
            <person name="Roux S."/>
            <person name="Paez-Espino D."/>
            <person name="Jungbluth S."/>
            <person name="Walsh D.A."/>
            <person name="Denef V.J."/>
            <person name="McMahon K.D."/>
            <person name="Konstantinidis K.T."/>
            <person name="Eloe-Fadrosh E.A."/>
            <person name="Kyrpides N.C."/>
            <person name="Woyke T."/>
        </authorList>
    </citation>
    <scope>NUCLEOTIDE SEQUENCE</scope>
    <source>
        <strain evidence="1">GVMAG-S-1101164-67</strain>
    </source>
</reference>
<sequence length="65" mass="7758">MGSGYSIAYRNVDISKQRMKQIYAKYSDQSAYDLWKKQLEEAARKQQYYETKPAQYNIIRKPESV</sequence>